<proteinExistence type="predicted"/>
<evidence type="ECO:0000313" key="1">
    <source>
        <dbReference type="EMBL" id="KAF7292886.1"/>
    </source>
</evidence>
<sequence>MGSLKSSVVQRRRVNLRLFESTCVSQMPFRPCSNDETRTPLFLRSPLTENSTLEAFKAGDTTGRLFLE</sequence>
<accession>A0A8H6S6B8</accession>
<protein>
    <submittedName>
        <fullName evidence="1">Uncharacterized protein</fullName>
    </submittedName>
</protein>
<evidence type="ECO:0000313" key="2">
    <source>
        <dbReference type="Proteomes" id="UP000636479"/>
    </source>
</evidence>
<reference evidence="1" key="1">
    <citation type="submission" date="2020-05" db="EMBL/GenBank/DDBJ databases">
        <title>Mycena genomes resolve the evolution of fungal bioluminescence.</title>
        <authorList>
            <person name="Tsai I.J."/>
        </authorList>
    </citation>
    <scope>NUCLEOTIDE SEQUENCE</scope>
    <source>
        <strain evidence="1">171206Taipei</strain>
    </source>
</reference>
<dbReference type="GeneID" id="59350904"/>
<dbReference type="EMBL" id="JACAZF010000011">
    <property type="protein sequence ID" value="KAF7292886.1"/>
    <property type="molecule type" value="Genomic_DNA"/>
</dbReference>
<dbReference type="RefSeq" id="XP_037215314.1">
    <property type="nucleotide sequence ID" value="XM_037368388.1"/>
</dbReference>
<organism evidence="1 2">
    <name type="scientific">Mycena indigotica</name>
    <dbReference type="NCBI Taxonomy" id="2126181"/>
    <lineage>
        <taxon>Eukaryota</taxon>
        <taxon>Fungi</taxon>
        <taxon>Dikarya</taxon>
        <taxon>Basidiomycota</taxon>
        <taxon>Agaricomycotina</taxon>
        <taxon>Agaricomycetes</taxon>
        <taxon>Agaricomycetidae</taxon>
        <taxon>Agaricales</taxon>
        <taxon>Marasmiineae</taxon>
        <taxon>Mycenaceae</taxon>
        <taxon>Mycena</taxon>
    </lineage>
</organism>
<keyword evidence="2" id="KW-1185">Reference proteome</keyword>
<name>A0A8H6S6B8_9AGAR</name>
<dbReference type="AlphaFoldDB" id="A0A8H6S6B8"/>
<dbReference type="Proteomes" id="UP000636479">
    <property type="component" value="Unassembled WGS sequence"/>
</dbReference>
<comment type="caution">
    <text evidence="1">The sequence shown here is derived from an EMBL/GenBank/DDBJ whole genome shotgun (WGS) entry which is preliminary data.</text>
</comment>
<gene>
    <name evidence="1" type="ORF">MIND_01187700</name>
</gene>